<proteinExistence type="predicted"/>
<accession>A0A4D6NAZ2</accession>
<name>A0A4D6NAZ2_VIGUN</name>
<evidence type="ECO:0000313" key="1">
    <source>
        <dbReference type="EMBL" id="QCE10488.1"/>
    </source>
</evidence>
<organism evidence="1 2">
    <name type="scientific">Vigna unguiculata</name>
    <name type="common">Cowpea</name>
    <dbReference type="NCBI Taxonomy" id="3917"/>
    <lineage>
        <taxon>Eukaryota</taxon>
        <taxon>Viridiplantae</taxon>
        <taxon>Streptophyta</taxon>
        <taxon>Embryophyta</taxon>
        <taxon>Tracheophyta</taxon>
        <taxon>Spermatophyta</taxon>
        <taxon>Magnoliopsida</taxon>
        <taxon>eudicotyledons</taxon>
        <taxon>Gunneridae</taxon>
        <taxon>Pentapetalae</taxon>
        <taxon>rosids</taxon>
        <taxon>fabids</taxon>
        <taxon>Fabales</taxon>
        <taxon>Fabaceae</taxon>
        <taxon>Papilionoideae</taxon>
        <taxon>50 kb inversion clade</taxon>
        <taxon>NPAAA clade</taxon>
        <taxon>indigoferoid/millettioid clade</taxon>
        <taxon>Phaseoleae</taxon>
        <taxon>Vigna</taxon>
    </lineage>
</organism>
<sequence length="134" mass="14477">MVVVVAAMVVREEEELVGGSRVCRCSGVAMTVALRRSLRDLWWRGTNLAEAWWSCGSALQRLGVPPRGGQKCREDGVHGGTVAWCRFRRGQEVAAMAAGAKMVAADMVQWCPVARLAAAAVWRVVGKLGLGFHV</sequence>
<evidence type="ECO:0000313" key="2">
    <source>
        <dbReference type="Proteomes" id="UP000501690"/>
    </source>
</evidence>
<dbReference type="Proteomes" id="UP000501690">
    <property type="component" value="Linkage Group LG10"/>
</dbReference>
<reference evidence="1 2" key="1">
    <citation type="submission" date="2019-04" db="EMBL/GenBank/DDBJ databases">
        <title>An improved genome assembly and genetic linkage map for asparagus bean, Vigna unguiculata ssp. sesquipedialis.</title>
        <authorList>
            <person name="Xia Q."/>
            <person name="Zhang R."/>
            <person name="Dong Y."/>
        </authorList>
    </citation>
    <scope>NUCLEOTIDE SEQUENCE [LARGE SCALE GENOMIC DNA]</scope>
    <source>
        <tissue evidence="1">Leaf</tissue>
    </source>
</reference>
<protein>
    <submittedName>
        <fullName evidence="1">Uncharacterized protein</fullName>
    </submittedName>
</protein>
<keyword evidence="2" id="KW-1185">Reference proteome</keyword>
<gene>
    <name evidence="1" type="ORF">DEO72_LG10g1718</name>
</gene>
<dbReference type="AlphaFoldDB" id="A0A4D6NAZ2"/>
<dbReference type="EMBL" id="CP039354">
    <property type="protein sequence ID" value="QCE10488.1"/>
    <property type="molecule type" value="Genomic_DNA"/>
</dbReference>